<dbReference type="SUPFAM" id="SSF48113">
    <property type="entry name" value="Heme-dependent peroxidases"/>
    <property type="match status" value="1"/>
</dbReference>
<dbReference type="InterPro" id="IPR010255">
    <property type="entry name" value="Haem_peroxidase_sf"/>
</dbReference>
<evidence type="ECO:0000256" key="1">
    <source>
        <dbReference type="ARBA" id="ARBA00011881"/>
    </source>
</evidence>
<dbReference type="GO" id="GO:0020037">
    <property type="term" value="F:heme binding"/>
    <property type="evidence" value="ECO:0007669"/>
    <property type="project" value="InterPro"/>
</dbReference>
<dbReference type="InterPro" id="IPR037120">
    <property type="entry name" value="Haem_peroxidase_sf_animal"/>
</dbReference>
<evidence type="ECO:0000256" key="2">
    <source>
        <dbReference type="ARBA" id="ARBA00022723"/>
    </source>
</evidence>
<dbReference type="GO" id="GO:0004601">
    <property type="term" value="F:peroxidase activity"/>
    <property type="evidence" value="ECO:0007669"/>
    <property type="project" value="InterPro"/>
</dbReference>
<feature type="region of interest" description="Disordered" evidence="7">
    <location>
        <begin position="46"/>
        <end position="113"/>
    </location>
</feature>
<dbReference type="PROSITE" id="PS50292">
    <property type="entry name" value="PEROXIDASE_3"/>
    <property type="match status" value="1"/>
</dbReference>
<dbReference type="PANTHER" id="PTHR11903:SF13">
    <property type="entry name" value="LINOLEATE 10R-LIPOXYGENASE"/>
    <property type="match status" value="1"/>
</dbReference>
<feature type="compositionally biased region" description="Polar residues" evidence="7">
    <location>
        <begin position="57"/>
        <end position="75"/>
    </location>
</feature>
<accession>A0A4P7NDA3</accession>
<organism evidence="8 9">
    <name type="scientific">Pyricularia oryzae</name>
    <name type="common">Rice blast fungus</name>
    <name type="synonym">Magnaporthe oryzae</name>
    <dbReference type="NCBI Taxonomy" id="318829"/>
    <lineage>
        <taxon>Eukaryota</taxon>
        <taxon>Fungi</taxon>
        <taxon>Dikarya</taxon>
        <taxon>Ascomycota</taxon>
        <taxon>Pezizomycotina</taxon>
        <taxon>Sordariomycetes</taxon>
        <taxon>Sordariomycetidae</taxon>
        <taxon>Magnaporthales</taxon>
        <taxon>Pyriculariaceae</taxon>
        <taxon>Pyricularia</taxon>
    </lineage>
</organism>
<dbReference type="InterPro" id="IPR001128">
    <property type="entry name" value="Cyt_P450"/>
</dbReference>
<dbReference type="GO" id="GO:0005506">
    <property type="term" value="F:iron ion binding"/>
    <property type="evidence" value="ECO:0007669"/>
    <property type="project" value="InterPro"/>
</dbReference>
<feature type="binding site" description="axial binding residue" evidence="6">
    <location>
        <position position="457"/>
    </location>
    <ligand>
        <name>heme b</name>
        <dbReference type="ChEBI" id="CHEBI:60344"/>
    </ligand>
    <ligandPart>
        <name>Fe</name>
        <dbReference type="ChEBI" id="CHEBI:18248"/>
    </ligandPart>
</feature>
<dbReference type="Proteomes" id="UP000294847">
    <property type="component" value="Chromosome 3"/>
</dbReference>
<evidence type="ECO:0000256" key="6">
    <source>
        <dbReference type="PIRSR" id="PIRSR619791-2"/>
    </source>
</evidence>
<dbReference type="GO" id="GO:0006979">
    <property type="term" value="P:response to oxidative stress"/>
    <property type="evidence" value="ECO:0007669"/>
    <property type="project" value="InterPro"/>
</dbReference>
<dbReference type="Gene3D" id="1.10.630.10">
    <property type="entry name" value="Cytochrome P450"/>
    <property type="match status" value="2"/>
</dbReference>
<feature type="compositionally biased region" description="Low complexity" evidence="7">
    <location>
        <begin position="46"/>
        <end position="56"/>
    </location>
</feature>
<evidence type="ECO:0000256" key="7">
    <source>
        <dbReference type="SAM" id="MobiDB-lite"/>
    </source>
</evidence>
<name>A0A4P7NDA3_PYROR</name>
<sequence>MDGAVRLDWTGLDLTGHEIHDGVPIASRVQVMVSFPLFKDQHIIMSSKESPSRKSSTIGQSTRNGSCQADTQNGQLPPVGEKPKPVKENPMKKLKEMSQRPLPTQHGDGTYPTEKKLTGIGEDLKHIRGYDVKTLLAMVKSKLKGEKLKDDKTMLMERVMQLVARLPTESKKRAELTDSLINELWESLDHPPLNYLGPEHSYRTPDGSYNHPFNPQLGAAGSRYARSVIPTVTPPGALPDPGLIFDSIMGRTPNSYRKHPNNVSSILWYWATIIIHDIFWTDPRDINTNKSSSYLDLAPLYGNSQEMQDSIRTFKDGRMKPDCYADKRLAGMPPGVSVLLIMFNRFHNHVAENLALINEGGRFNKPSDLLEGEAREAAWKKYDNDLFQVARLVTSGLYINITLVDYVRNIVNLNRVDTTWTLDPRQDAGAHVGTADGAERGTGNAVSAEFNLCYRWHSCISEKDSKFVEAQFQNIFGKPASEVRPDEMWKGFAKMEQNTPADPGQRTFGGFKRGPDGKFDDDDLVRCISEAVEDVAGAFGARNVPQAMKVVETMGIIQGRKWNVAGLNEFRKHFHLKPYSTFEDINSDPGVAEALRRLYDHPDNVELYPGLVAEEDKQPMVPGVGIAPTYTISRVVLSDAVCLVRGDRFYTTDFTPRNLTNWGYKEVDYDLSVNHGCVFYKLFIRAFPNHFKQNSVYAHYPMVVPSENKRILEALGRADLFDFEAPKYIPPRVNITSYGGAKYILETQEKYKVTWHEGLGFLMGEGGLKFMLSGDDPLHAQQRKCMAAQLYKDGWTEAVKAFYAGMMEELLVSKSYFLGNNKHRHVDIIRDVGNMVHVHFASQVFGLPLKTAKNPTGVFTEQEMYGILAAIFTTIFFDLDPSKSFPLRTKTREVCQKLAKLVEANVKLINKIPWSRGMFVGKPAKDEPLSIYGKTMIKGLKAHGLSDYDIAWSHVVPTSGAMVPNQAQVFAQAVDYYLSPAGMHYIPEIHMVALQPSTPETDALLLGYAMEGIRLAGTFGSYREAAVDDVVIEDNGRQVPVKAGDRVFVSFVDAARDPKHFPDPEVVNPRRPAEKYIHYGVGPHACLGRDASQIAITEMFRCLFRRRNVRRVPGPQGELKKVPRPGGFYVYMREDWGGLFPFPVTMRVMWDDE</sequence>
<keyword evidence="3" id="KW-0223">Dioxygenase</keyword>
<dbReference type="SUPFAM" id="SSF48264">
    <property type="entry name" value="Cytochrome P450"/>
    <property type="match status" value="1"/>
</dbReference>
<dbReference type="CDD" id="cd09817">
    <property type="entry name" value="linoleate_diol_synthase_like"/>
    <property type="match status" value="1"/>
</dbReference>
<gene>
    <name evidence="8" type="ORF">PoMZ_05022</name>
</gene>
<keyword evidence="4" id="KW-0560">Oxidoreductase</keyword>
<dbReference type="GO" id="GO:0051213">
    <property type="term" value="F:dioxygenase activity"/>
    <property type="evidence" value="ECO:0007669"/>
    <property type="project" value="UniProtKB-KW"/>
</dbReference>
<dbReference type="InterPro" id="IPR036396">
    <property type="entry name" value="Cyt_P450_sf"/>
</dbReference>
<evidence type="ECO:0000313" key="9">
    <source>
        <dbReference type="Proteomes" id="UP000294847"/>
    </source>
</evidence>
<evidence type="ECO:0000256" key="5">
    <source>
        <dbReference type="ARBA" id="ARBA00023004"/>
    </source>
</evidence>
<evidence type="ECO:0000256" key="4">
    <source>
        <dbReference type="ARBA" id="ARBA00023002"/>
    </source>
</evidence>
<dbReference type="Pfam" id="PF00067">
    <property type="entry name" value="p450"/>
    <property type="match status" value="1"/>
</dbReference>
<dbReference type="Pfam" id="PF03098">
    <property type="entry name" value="An_peroxidase"/>
    <property type="match status" value="2"/>
</dbReference>
<dbReference type="PANTHER" id="PTHR11903">
    <property type="entry name" value="PROSTAGLANDIN G/H SYNTHASE"/>
    <property type="match status" value="1"/>
</dbReference>
<keyword evidence="5 6" id="KW-0408">Iron</keyword>
<evidence type="ECO:0000313" key="8">
    <source>
        <dbReference type="EMBL" id="QBZ60052.1"/>
    </source>
</evidence>
<protein>
    <recommendedName>
        <fullName evidence="10">Linoleate diol synthase</fullName>
    </recommendedName>
</protein>
<dbReference type="GO" id="GO:0004497">
    <property type="term" value="F:monooxygenase activity"/>
    <property type="evidence" value="ECO:0007669"/>
    <property type="project" value="InterPro"/>
</dbReference>
<reference evidence="8 9" key="1">
    <citation type="journal article" date="2019" name="Mol. Biol. Evol.">
        <title>Blast fungal genomes show frequent chromosomal changes, gene gains and losses, and effector gene turnover.</title>
        <authorList>
            <person name="Gomez Luciano L.B."/>
            <person name="Jason Tsai I."/>
            <person name="Chuma I."/>
            <person name="Tosa Y."/>
            <person name="Chen Y.H."/>
            <person name="Li J.Y."/>
            <person name="Li M.Y."/>
            <person name="Jade Lu M.Y."/>
            <person name="Nakayashiki H."/>
            <person name="Li W.H."/>
        </authorList>
    </citation>
    <scope>NUCLEOTIDE SEQUENCE [LARGE SCALE GENOMIC DNA]</scope>
    <source>
        <strain evidence="8">MZ5-1-6</strain>
    </source>
</reference>
<dbReference type="EMBL" id="CP034206">
    <property type="protein sequence ID" value="QBZ60052.1"/>
    <property type="molecule type" value="Genomic_DNA"/>
</dbReference>
<dbReference type="InterPro" id="IPR019791">
    <property type="entry name" value="Haem_peroxidase_animal"/>
</dbReference>
<dbReference type="GO" id="GO:0016705">
    <property type="term" value="F:oxidoreductase activity, acting on paired donors, with incorporation or reduction of molecular oxygen"/>
    <property type="evidence" value="ECO:0007669"/>
    <property type="project" value="InterPro"/>
</dbReference>
<proteinExistence type="predicted"/>
<comment type="subunit">
    <text evidence="1">Homotetramer.</text>
</comment>
<keyword evidence="2 6" id="KW-0479">Metal-binding</keyword>
<dbReference type="GO" id="GO:0006631">
    <property type="term" value="P:fatty acid metabolic process"/>
    <property type="evidence" value="ECO:0007669"/>
    <property type="project" value="UniProtKB-ARBA"/>
</dbReference>
<dbReference type="InterPro" id="IPR034812">
    <property type="entry name" value="Ppo-like_N"/>
</dbReference>
<dbReference type="Gene3D" id="1.10.640.10">
    <property type="entry name" value="Haem peroxidase domain superfamily, animal type"/>
    <property type="match status" value="1"/>
</dbReference>
<feature type="compositionally biased region" description="Basic and acidic residues" evidence="7">
    <location>
        <begin position="81"/>
        <end position="98"/>
    </location>
</feature>
<keyword evidence="6" id="KW-0349">Heme</keyword>
<dbReference type="AlphaFoldDB" id="A0A4P7NDA3"/>
<evidence type="ECO:0000256" key="3">
    <source>
        <dbReference type="ARBA" id="ARBA00022964"/>
    </source>
</evidence>
<evidence type="ECO:0008006" key="10">
    <source>
        <dbReference type="Google" id="ProtNLM"/>
    </source>
</evidence>
<dbReference type="CDD" id="cd20612">
    <property type="entry name" value="CYP_LDS-like_C"/>
    <property type="match status" value="1"/>
</dbReference>
<dbReference type="InterPro" id="IPR050783">
    <property type="entry name" value="Oxylipin_biosynth_metab"/>
</dbReference>